<evidence type="ECO:0000256" key="2">
    <source>
        <dbReference type="ARBA" id="ARBA00022980"/>
    </source>
</evidence>
<proteinExistence type="inferred from homology"/>
<dbReference type="GO" id="GO:1990904">
    <property type="term" value="C:ribonucleoprotein complex"/>
    <property type="evidence" value="ECO:0007669"/>
    <property type="project" value="UniProtKB-KW"/>
</dbReference>
<comment type="similarity">
    <text evidence="1">Belongs to the eukaryotic ribosomal protein eL32 family.</text>
</comment>
<dbReference type="Pfam" id="PF01655">
    <property type="entry name" value="Ribosomal_L32e"/>
    <property type="match status" value="1"/>
</dbReference>
<evidence type="ECO:0000256" key="1">
    <source>
        <dbReference type="ARBA" id="ARBA00008431"/>
    </source>
</evidence>
<evidence type="ECO:0000313" key="5">
    <source>
        <dbReference type="Proteomes" id="UP000607653"/>
    </source>
</evidence>
<reference evidence="4 5" key="1">
    <citation type="journal article" date="2020" name="Mol. Biol. Evol.">
        <title>Distinct Expression and Methylation Patterns for Genes with Different Fates following a Single Whole-Genome Duplication in Flowering Plants.</title>
        <authorList>
            <person name="Shi T."/>
            <person name="Rahmani R.S."/>
            <person name="Gugger P.F."/>
            <person name="Wang M."/>
            <person name="Li H."/>
            <person name="Zhang Y."/>
            <person name="Li Z."/>
            <person name="Wang Q."/>
            <person name="Van de Peer Y."/>
            <person name="Marchal K."/>
            <person name="Chen J."/>
        </authorList>
    </citation>
    <scope>NUCLEOTIDE SEQUENCE [LARGE SCALE GENOMIC DNA]</scope>
    <source>
        <tissue evidence="4">Leaf</tissue>
    </source>
</reference>
<evidence type="ECO:0000313" key="4">
    <source>
        <dbReference type="EMBL" id="DAD48102.1"/>
    </source>
</evidence>
<comment type="caution">
    <text evidence="4">The sequence shown here is derived from an EMBL/GenBank/DDBJ whole genome shotgun (WGS) entry which is preliminary data.</text>
</comment>
<protein>
    <recommendedName>
        <fullName evidence="6">60S ribosomal protein L32-1-like</fullName>
    </recommendedName>
</protein>
<name>A0A822ZS79_NELNU</name>
<dbReference type="PANTHER" id="PTHR23413">
    <property type="entry name" value="60S RIBOSOMAL PROTEIN L32 AND DNA-DIRECTED RNA POLYMERASE II, SUBUNIT N"/>
    <property type="match status" value="1"/>
</dbReference>
<dbReference type="AlphaFoldDB" id="A0A822ZS79"/>
<dbReference type="GO" id="GO:0003735">
    <property type="term" value="F:structural constituent of ribosome"/>
    <property type="evidence" value="ECO:0007669"/>
    <property type="project" value="InterPro"/>
</dbReference>
<dbReference type="Proteomes" id="UP000607653">
    <property type="component" value="Unassembled WGS sequence"/>
</dbReference>
<keyword evidence="5" id="KW-1185">Reference proteome</keyword>
<dbReference type="InterPro" id="IPR036351">
    <property type="entry name" value="Ribosomal_eL32_sf"/>
</dbReference>
<accession>A0A822ZS79</accession>
<dbReference type="GO" id="GO:0006412">
    <property type="term" value="P:translation"/>
    <property type="evidence" value="ECO:0007669"/>
    <property type="project" value="InterPro"/>
</dbReference>
<keyword evidence="2" id="KW-0689">Ribosomal protein</keyword>
<dbReference type="EMBL" id="DUZY01000008">
    <property type="protein sequence ID" value="DAD48102.1"/>
    <property type="molecule type" value="Genomic_DNA"/>
</dbReference>
<evidence type="ECO:0000256" key="3">
    <source>
        <dbReference type="ARBA" id="ARBA00023274"/>
    </source>
</evidence>
<gene>
    <name evidence="4" type="ORF">HUJ06_018039</name>
</gene>
<organism evidence="4 5">
    <name type="scientific">Nelumbo nucifera</name>
    <name type="common">Sacred lotus</name>
    <dbReference type="NCBI Taxonomy" id="4432"/>
    <lineage>
        <taxon>Eukaryota</taxon>
        <taxon>Viridiplantae</taxon>
        <taxon>Streptophyta</taxon>
        <taxon>Embryophyta</taxon>
        <taxon>Tracheophyta</taxon>
        <taxon>Spermatophyta</taxon>
        <taxon>Magnoliopsida</taxon>
        <taxon>Proteales</taxon>
        <taxon>Nelumbonaceae</taxon>
        <taxon>Nelumbo</taxon>
    </lineage>
</organism>
<dbReference type="SMART" id="SM01393">
    <property type="entry name" value="Ribosomal_L32e"/>
    <property type="match status" value="1"/>
</dbReference>
<dbReference type="PANTHER" id="PTHR23413:SF1">
    <property type="entry name" value="RIBOSOMAL PROTEIN L32"/>
    <property type="match status" value="1"/>
</dbReference>
<evidence type="ECO:0008006" key="6">
    <source>
        <dbReference type="Google" id="ProtNLM"/>
    </source>
</evidence>
<dbReference type="GO" id="GO:0005840">
    <property type="term" value="C:ribosome"/>
    <property type="evidence" value="ECO:0007669"/>
    <property type="project" value="UniProtKB-KW"/>
</dbReference>
<sequence>MPNIGYGSDKKTRHYLPNGFKKFVVHNVKELELLMMHNR</sequence>
<keyword evidence="3" id="KW-0687">Ribonucleoprotein</keyword>
<dbReference type="SUPFAM" id="SSF52042">
    <property type="entry name" value="Ribosomal protein L32e"/>
    <property type="match status" value="1"/>
</dbReference>
<dbReference type="InterPro" id="IPR001515">
    <property type="entry name" value="Ribosomal_eL32"/>
</dbReference>